<dbReference type="PANTHER" id="PTHR16433">
    <property type="entry name" value="DOLICHOL-PHOSPHATE MANNOSYLTRANSFERASE SUBUNIT 3"/>
    <property type="match status" value="1"/>
</dbReference>
<comment type="caution">
    <text evidence="7">Lacks conserved residue(s) required for the propagation of feature annotation.</text>
</comment>
<keyword evidence="9" id="KW-1185">Reference proteome</keyword>
<evidence type="ECO:0000313" key="9">
    <source>
        <dbReference type="Proteomes" id="UP001465755"/>
    </source>
</evidence>
<name>A0AAW1PEJ3_9CHLO</name>
<dbReference type="InterPro" id="IPR013174">
    <property type="entry name" value="DPM3"/>
</dbReference>
<dbReference type="GO" id="GO:0006506">
    <property type="term" value="P:GPI anchor biosynthetic process"/>
    <property type="evidence" value="ECO:0007669"/>
    <property type="project" value="TreeGrafter"/>
</dbReference>
<keyword evidence="5 7" id="KW-1133">Transmembrane helix</keyword>
<dbReference type="AlphaFoldDB" id="A0AAW1PEJ3"/>
<gene>
    <name evidence="8" type="ORF">WJX73_005401</name>
</gene>
<keyword evidence="3 7" id="KW-0812">Transmembrane</keyword>
<evidence type="ECO:0000256" key="2">
    <source>
        <dbReference type="ARBA" id="ARBA00010430"/>
    </source>
</evidence>
<sequence>MRRIAKLLGWAVGLLAVWLAALQLEVSRRTHILILLAPVISVAAFGVYSVVLLLYGVLTFSDRPEEGRALKQDVDRARRDLTAKGILEPG</sequence>
<evidence type="ECO:0000256" key="1">
    <source>
        <dbReference type="ARBA" id="ARBA00004477"/>
    </source>
</evidence>
<comment type="similarity">
    <text evidence="2 7">Belongs to the DPM3 family.</text>
</comment>
<evidence type="ECO:0000256" key="5">
    <source>
        <dbReference type="ARBA" id="ARBA00022989"/>
    </source>
</evidence>
<protein>
    <recommendedName>
        <fullName evidence="7">Dolichol-phosphate mannosyltransferase subunit 3</fullName>
    </recommendedName>
</protein>
<keyword evidence="6 7" id="KW-0472">Membrane</keyword>
<comment type="subcellular location">
    <subcellularLocation>
        <location evidence="1 7">Endoplasmic reticulum membrane</location>
        <topology evidence="1 7">Multi-pass membrane protein</topology>
    </subcellularLocation>
</comment>
<organism evidence="8 9">
    <name type="scientific">Symbiochloris irregularis</name>
    <dbReference type="NCBI Taxonomy" id="706552"/>
    <lineage>
        <taxon>Eukaryota</taxon>
        <taxon>Viridiplantae</taxon>
        <taxon>Chlorophyta</taxon>
        <taxon>core chlorophytes</taxon>
        <taxon>Trebouxiophyceae</taxon>
        <taxon>Trebouxiales</taxon>
        <taxon>Trebouxiaceae</taxon>
        <taxon>Symbiochloris</taxon>
    </lineage>
</organism>
<feature type="transmembrane region" description="Helical" evidence="7">
    <location>
        <begin position="33"/>
        <end position="58"/>
    </location>
</feature>
<evidence type="ECO:0000256" key="3">
    <source>
        <dbReference type="ARBA" id="ARBA00022692"/>
    </source>
</evidence>
<dbReference type="EMBL" id="JALJOQ010000024">
    <property type="protein sequence ID" value="KAK9808353.1"/>
    <property type="molecule type" value="Genomic_DNA"/>
</dbReference>
<dbReference type="GO" id="GO:0033185">
    <property type="term" value="C:dolichol-phosphate-mannose synthase complex"/>
    <property type="evidence" value="ECO:0007669"/>
    <property type="project" value="TreeGrafter"/>
</dbReference>
<evidence type="ECO:0000256" key="7">
    <source>
        <dbReference type="RuleBase" id="RU365085"/>
    </source>
</evidence>
<dbReference type="GO" id="GO:0005789">
    <property type="term" value="C:endoplasmic reticulum membrane"/>
    <property type="evidence" value="ECO:0007669"/>
    <property type="project" value="UniProtKB-SubCell"/>
</dbReference>
<keyword evidence="4 7" id="KW-0256">Endoplasmic reticulum</keyword>
<proteinExistence type="inferred from homology"/>
<accession>A0AAW1PEJ3</accession>
<dbReference type="PANTHER" id="PTHR16433:SF0">
    <property type="entry name" value="DOLICHOL-PHOSPHATE MANNOSYLTRANSFERASE SUBUNIT 3"/>
    <property type="match status" value="1"/>
</dbReference>
<evidence type="ECO:0000256" key="6">
    <source>
        <dbReference type="ARBA" id="ARBA00023136"/>
    </source>
</evidence>
<dbReference type="Pfam" id="PF08285">
    <property type="entry name" value="DPM3"/>
    <property type="match status" value="1"/>
</dbReference>
<reference evidence="8 9" key="1">
    <citation type="journal article" date="2024" name="Nat. Commun.">
        <title>Phylogenomics reveals the evolutionary origins of lichenization in chlorophyte algae.</title>
        <authorList>
            <person name="Puginier C."/>
            <person name="Libourel C."/>
            <person name="Otte J."/>
            <person name="Skaloud P."/>
            <person name="Haon M."/>
            <person name="Grisel S."/>
            <person name="Petersen M."/>
            <person name="Berrin J.G."/>
            <person name="Delaux P.M."/>
            <person name="Dal Grande F."/>
            <person name="Keller J."/>
        </authorList>
    </citation>
    <scope>NUCLEOTIDE SEQUENCE [LARGE SCALE GENOMIC DNA]</scope>
    <source>
        <strain evidence="8 9">SAG 2036</strain>
    </source>
</reference>
<comment type="function">
    <text evidence="7">Stabilizer subunit of the dolichol-phosphate mannose (DPM) synthase complex; tethers catalytic subunit to the ER.</text>
</comment>
<comment type="pathway">
    <text evidence="7">Protein modification; protein glycosylation.</text>
</comment>
<evidence type="ECO:0000256" key="4">
    <source>
        <dbReference type="ARBA" id="ARBA00022824"/>
    </source>
</evidence>
<dbReference type="Proteomes" id="UP001465755">
    <property type="component" value="Unassembled WGS sequence"/>
</dbReference>
<comment type="subunit">
    <text evidence="7">Component of the dolichol-phosphate mannose (DPM) synthase complex.</text>
</comment>
<evidence type="ECO:0000313" key="8">
    <source>
        <dbReference type="EMBL" id="KAK9808353.1"/>
    </source>
</evidence>
<comment type="caution">
    <text evidence="8">The sequence shown here is derived from an EMBL/GenBank/DDBJ whole genome shotgun (WGS) entry which is preliminary data.</text>
</comment>